<gene>
    <name evidence="2" type="ORF">ECRASSUSDP1_LOCUS20907</name>
</gene>
<protein>
    <submittedName>
        <fullName evidence="2">Uncharacterized protein</fullName>
    </submittedName>
</protein>
<dbReference type="Proteomes" id="UP001295684">
    <property type="component" value="Unassembled WGS sequence"/>
</dbReference>
<dbReference type="EMBL" id="CAMPGE010021346">
    <property type="protein sequence ID" value="CAI2379497.1"/>
    <property type="molecule type" value="Genomic_DNA"/>
</dbReference>
<dbReference type="AlphaFoldDB" id="A0AAD1XV14"/>
<evidence type="ECO:0000256" key="1">
    <source>
        <dbReference type="ARBA" id="ARBA00023284"/>
    </source>
</evidence>
<organism evidence="2 3">
    <name type="scientific">Euplotes crassus</name>
    <dbReference type="NCBI Taxonomy" id="5936"/>
    <lineage>
        <taxon>Eukaryota</taxon>
        <taxon>Sar</taxon>
        <taxon>Alveolata</taxon>
        <taxon>Ciliophora</taxon>
        <taxon>Intramacronucleata</taxon>
        <taxon>Spirotrichea</taxon>
        <taxon>Hypotrichia</taxon>
        <taxon>Euplotida</taxon>
        <taxon>Euplotidae</taxon>
        <taxon>Moneuplotes</taxon>
    </lineage>
</organism>
<dbReference type="InterPro" id="IPR011893">
    <property type="entry name" value="Selenoprotein_Rdx-typ"/>
</dbReference>
<comment type="caution">
    <text evidence="2">The sequence shown here is derived from an EMBL/GenBank/DDBJ whole genome shotgun (WGS) entry which is preliminary data.</text>
</comment>
<reference evidence="2" key="1">
    <citation type="submission" date="2023-07" db="EMBL/GenBank/DDBJ databases">
        <authorList>
            <consortium name="AG Swart"/>
            <person name="Singh M."/>
            <person name="Singh A."/>
            <person name="Seah K."/>
            <person name="Emmerich C."/>
        </authorList>
    </citation>
    <scope>NUCLEOTIDE SEQUENCE</scope>
    <source>
        <strain evidence="2">DP1</strain>
    </source>
</reference>
<evidence type="ECO:0000313" key="2">
    <source>
        <dbReference type="EMBL" id="CAI2379497.1"/>
    </source>
</evidence>
<evidence type="ECO:0000313" key="3">
    <source>
        <dbReference type="Proteomes" id="UP001295684"/>
    </source>
</evidence>
<proteinExistence type="predicted"/>
<keyword evidence="1" id="KW-0676">Redox-active center</keyword>
<name>A0AAD1XV14_EUPCR</name>
<dbReference type="Pfam" id="PF10262">
    <property type="entry name" value="Rdx"/>
    <property type="match status" value="1"/>
</dbReference>
<sequence length="1043" mass="119342">MSLRKSNATAVRGRGAKKREIRLRKNFKANWGRFLDNHYDPNIHNKPFSASMHASKDSYTYSSAGLSHKFVRSSVLQSCDFEQRKDRTKAVMRFKEQSELQNGDVVVVIEYCSNSEKTQLSTNHSEKKYQAFAKRFRHGILEKFPDIKVFVKSTHNPDKVVHYKVNKGIDGNIIEDQREQRRIGAFEITLSHRQDDFTQHFQIFSKLKSQIFPKLDRTLSKICEYVPKCNLLIQICDNVQDPSIELHPEKAEGIAVKLRISFKDTKAAENLDLDVKQIEAERMNKTPSKSSQARQIGSAYKGNNSYMNRRLGSAINPRSSGNFHAAFRPYSAKTEFSNTSSRNPYNRGNFSNRLMSSHNMLNKTPSMKFLPERSQTATATKTLRSASSIGKVKTFVSPYNVGPQTTTSMAKTFVRNRKPKKPKPPVQDLVFQGIVSKKGIVIFEQIPRTMCGVESSENEFFKNACKTINLPAEAVKDGKVEVYLPVERQDVYSTTVYMLRNDPNEEEQKEEQANLINLPKHEEQDEHATQKYFENLTVRAILLELFQHKDSKSESEDSDFSESGSEIDYEEELEQTVDYRGCVCYKGKLLPGKYMIIAKGREIKEFSKIIEIREQLTNVSCTPEQDYQKEISVLAFNAMTGEELSNVLLRLRKGNSKISSEGLTKSKGGFVYTINENSPHCLQAERKGFIPSFLEINQTRGNESNSVVKIPMVPVQKIKKVEVTDHETKDITEMKPSGFKVVLISDDESSLSSLSLSLSFTIAHPENDDEEEIQVSESCQQFDNETITMEYKDHGEFGKFIAFQAIGDESTNKWFRVSAKINSPNLTDPSKFQLDQNFKNTLQDHNVKVLIFNHKRLISVVYSPSFITNMSYWDIGFLNPSRNKFIKVNATQEEFVGAKSYTRFYMRFYKYLNEKGPSFNIKSKLGFDSQSAILKSNDTVITDDKDFVKAIQSLDINWISENLLEGASERTEGMHTIKDDILKTREAELNEFYKVLSNGFRNLFGEISLRMTQSLLEPHLGIVPASPQKMRRVINRSSRKIYF</sequence>
<accession>A0AAD1XV14</accession>
<keyword evidence="3" id="KW-1185">Reference proteome</keyword>